<dbReference type="Gene3D" id="3.40.50.300">
    <property type="entry name" value="P-loop containing nucleotide triphosphate hydrolases"/>
    <property type="match status" value="1"/>
</dbReference>
<dbReference type="Proteomes" id="UP000262969">
    <property type="component" value="Unassembled WGS sequence"/>
</dbReference>
<accession>A0A3D2XC24</accession>
<dbReference type="EMBL" id="DPVV01000596">
    <property type="protein sequence ID" value="HCL04307.1"/>
    <property type="molecule type" value="Genomic_DNA"/>
</dbReference>
<name>A0A3D2XC24_9FIRM</name>
<reference evidence="1 2" key="1">
    <citation type="journal article" date="2018" name="Nat. Biotechnol.">
        <title>A standardized bacterial taxonomy based on genome phylogeny substantially revises the tree of life.</title>
        <authorList>
            <person name="Parks D.H."/>
            <person name="Chuvochina M."/>
            <person name="Waite D.W."/>
            <person name="Rinke C."/>
            <person name="Skarshewski A."/>
            <person name="Chaumeil P.A."/>
            <person name="Hugenholtz P."/>
        </authorList>
    </citation>
    <scope>NUCLEOTIDE SEQUENCE [LARGE SCALE GENOMIC DNA]</scope>
    <source>
        <strain evidence="1">UBA11728</strain>
    </source>
</reference>
<sequence length="220" mass="25781">MQLESNVIRHLLKNMYFINGTAYAGKSTMVRLLSEKYDGIQCGENYHDELMSAIDTKHQPNLSYFETMTSWQEFIGRTPEEYDAWIVGCAREATDLEIAKLIQLSAQDRKVFVDTNIPISILKEIADYHHIAIMLSPQSLSVERFFDREDEDKQFIYQQIQKAQYPIKAMENYKNCLAKVNSLEHYKEYEESGFYTYIRNEDSTISKAMAEIEKHFLLQI</sequence>
<dbReference type="InterPro" id="IPR027417">
    <property type="entry name" value="P-loop_NTPase"/>
</dbReference>
<protein>
    <recommendedName>
        <fullName evidence="3">Shikimate kinase</fullName>
    </recommendedName>
</protein>
<evidence type="ECO:0008006" key="3">
    <source>
        <dbReference type="Google" id="ProtNLM"/>
    </source>
</evidence>
<evidence type="ECO:0000313" key="1">
    <source>
        <dbReference type="EMBL" id="HCL04307.1"/>
    </source>
</evidence>
<evidence type="ECO:0000313" key="2">
    <source>
        <dbReference type="Proteomes" id="UP000262969"/>
    </source>
</evidence>
<organism evidence="1 2">
    <name type="scientific">Lachnoclostridium phytofermentans</name>
    <dbReference type="NCBI Taxonomy" id="66219"/>
    <lineage>
        <taxon>Bacteria</taxon>
        <taxon>Bacillati</taxon>
        <taxon>Bacillota</taxon>
        <taxon>Clostridia</taxon>
        <taxon>Lachnospirales</taxon>
        <taxon>Lachnospiraceae</taxon>
    </lineage>
</organism>
<gene>
    <name evidence="1" type="ORF">DHW61_18175</name>
</gene>
<proteinExistence type="predicted"/>
<dbReference type="AlphaFoldDB" id="A0A3D2XC24"/>
<comment type="caution">
    <text evidence="1">The sequence shown here is derived from an EMBL/GenBank/DDBJ whole genome shotgun (WGS) entry which is preliminary data.</text>
</comment>